<dbReference type="InterPro" id="IPR011835">
    <property type="entry name" value="GS/SS"/>
</dbReference>
<keyword evidence="6 8" id="KW-0808">Transferase</keyword>
<dbReference type="PANTHER" id="PTHR45825">
    <property type="entry name" value="GRANULE-BOUND STARCH SYNTHASE 1, CHLOROPLASTIC/AMYLOPLASTIC"/>
    <property type="match status" value="1"/>
</dbReference>
<protein>
    <recommendedName>
        <fullName evidence="8">Glycogen synthase</fullName>
        <ecNumber evidence="8">2.4.1.21</ecNumber>
    </recommendedName>
    <alternativeName>
        <fullName evidence="8">Starch [bacterial glycogen] synthase</fullName>
    </alternativeName>
</protein>
<dbReference type="PANTHER" id="PTHR45825:SF11">
    <property type="entry name" value="ALPHA AMYLASE DOMAIN-CONTAINING PROTEIN"/>
    <property type="match status" value="1"/>
</dbReference>
<name>A0A7Y0AWS6_9HYPH</name>
<evidence type="ECO:0000256" key="6">
    <source>
        <dbReference type="ARBA" id="ARBA00022679"/>
    </source>
</evidence>
<dbReference type="GO" id="GO:0005829">
    <property type="term" value="C:cytosol"/>
    <property type="evidence" value="ECO:0007669"/>
    <property type="project" value="TreeGrafter"/>
</dbReference>
<evidence type="ECO:0000256" key="3">
    <source>
        <dbReference type="ARBA" id="ARBA00004964"/>
    </source>
</evidence>
<gene>
    <name evidence="8 11" type="primary">glgA</name>
    <name evidence="11" type="ORF">HHL25_12340</name>
</gene>
<dbReference type="SUPFAM" id="SSF53756">
    <property type="entry name" value="UDP-Glycosyltransferase/glycogen phosphorylase"/>
    <property type="match status" value="1"/>
</dbReference>
<comment type="similarity">
    <text evidence="4 8">Belongs to the glycosyltransferase 1 family. Bacterial/plant glycogen synthase subfamily.</text>
</comment>
<evidence type="ECO:0000259" key="10">
    <source>
        <dbReference type="Pfam" id="PF08323"/>
    </source>
</evidence>
<dbReference type="AlphaFoldDB" id="A0A7Y0AWS6"/>
<keyword evidence="5 8" id="KW-0328">Glycosyltransferase</keyword>
<organism evidence="11 12">
    <name type="scientific">Rhizobium terricola</name>
    <dbReference type="NCBI Taxonomy" id="2728849"/>
    <lineage>
        <taxon>Bacteria</taxon>
        <taxon>Pseudomonadati</taxon>
        <taxon>Pseudomonadota</taxon>
        <taxon>Alphaproteobacteria</taxon>
        <taxon>Hyphomicrobiales</taxon>
        <taxon>Rhizobiaceae</taxon>
        <taxon>Rhizobium/Agrobacterium group</taxon>
        <taxon>Rhizobium</taxon>
    </lineage>
</organism>
<dbReference type="CDD" id="cd03791">
    <property type="entry name" value="GT5_Glycogen_synthase_DULL1-like"/>
    <property type="match status" value="1"/>
</dbReference>
<evidence type="ECO:0000313" key="12">
    <source>
        <dbReference type="Proteomes" id="UP000541470"/>
    </source>
</evidence>
<feature type="domain" description="Starch synthase catalytic" evidence="10">
    <location>
        <begin position="2"/>
        <end position="234"/>
    </location>
</feature>
<evidence type="ECO:0000313" key="11">
    <source>
        <dbReference type="EMBL" id="NML74917.1"/>
    </source>
</evidence>
<dbReference type="HAMAP" id="MF_00484">
    <property type="entry name" value="Glycogen_synth"/>
    <property type="match status" value="1"/>
</dbReference>
<sequence length="482" mass="52253">MRVLAATSEIYPLIKTGGLADVTGALPKALAGFDIETHTLVPGYPALLSAARLCPPLMEFDNLLGERATLRHLLVEDLSLLVLDAPALYDRGGGPYVDQDGNDHPDNWKRFAVLSLAAAEIAAGVLPGWQPDLVHTHDWQTALTSVYMRSMDCRLPVVLTIHNIAFQGQFSSAILPEIGLPPDAYTPECMEYYGDVSFLKGGLATADHITVVSPTYAREILSRRFGMGLDGVLRSKLDRLQGIVNGIDTDVWDPASDPALPFPYDARSPGNKKRNREVLLDRFGLTDGKGPLFSVVSRLTWQKGMDMLADVADEIFAADGRLIVLGQGDHDIEQALTATASRHPGLMAVSIGYDEATAHLIHGGSDAIIQPSRFEPCGLTQLYGLRYGCIPVVSRTGGLSETIIDANDAAVSARVATGFQFHPVHADGLRHAIRRACQAYRDKRKWTRMQSQAMRADYSWDRSASTYAAVYAALVKAAAADG</sequence>
<dbReference type="GO" id="GO:0009011">
    <property type="term" value="F:alpha-1,4-glucan glucosyltransferase (ADP-glucose donor) activity"/>
    <property type="evidence" value="ECO:0007669"/>
    <property type="project" value="UniProtKB-UniRule"/>
</dbReference>
<comment type="caution">
    <text evidence="11">The sequence shown here is derived from an EMBL/GenBank/DDBJ whole genome shotgun (WGS) entry which is preliminary data.</text>
</comment>
<proteinExistence type="inferred from homology"/>
<evidence type="ECO:0000256" key="4">
    <source>
        <dbReference type="ARBA" id="ARBA00010281"/>
    </source>
</evidence>
<dbReference type="Gene3D" id="3.40.50.2000">
    <property type="entry name" value="Glycogen Phosphorylase B"/>
    <property type="match status" value="2"/>
</dbReference>
<dbReference type="Pfam" id="PF00534">
    <property type="entry name" value="Glycos_transf_1"/>
    <property type="match status" value="1"/>
</dbReference>
<dbReference type="NCBIfam" id="TIGR02095">
    <property type="entry name" value="glgA"/>
    <property type="match status" value="1"/>
</dbReference>
<evidence type="ECO:0000259" key="9">
    <source>
        <dbReference type="Pfam" id="PF00534"/>
    </source>
</evidence>
<evidence type="ECO:0000256" key="1">
    <source>
        <dbReference type="ARBA" id="ARBA00001478"/>
    </source>
</evidence>
<comment type="function">
    <text evidence="2 8">Synthesizes alpha-1,4-glucan chains using ADP-glucose.</text>
</comment>
<comment type="pathway">
    <text evidence="3 8">Glycan biosynthesis; glycogen biosynthesis.</text>
</comment>
<dbReference type="RefSeq" id="WP_169592854.1">
    <property type="nucleotide sequence ID" value="NZ_JABBGK010000002.1"/>
</dbReference>
<dbReference type="GO" id="GO:0004373">
    <property type="term" value="F:alpha-1,4-glucan glucosyltransferase (UDP-glucose donor) activity"/>
    <property type="evidence" value="ECO:0007669"/>
    <property type="project" value="InterPro"/>
</dbReference>
<feature type="domain" description="Glycosyl transferase family 1" evidence="9">
    <location>
        <begin position="286"/>
        <end position="445"/>
    </location>
</feature>
<dbReference type="InterPro" id="IPR001296">
    <property type="entry name" value="Glyco_trans_1"/>
</dbReference>
<evidence type="ECO:0000256" key="8">
    <source>
        <dbReference type="HAMAP-Rule" id="MF_00484"/>
    </source>
</evidence>
<dbReference type="InterPro" id="IPR013534">
    <property type="entry name" value="Starch_synth_cat_dom"/>
</dbReference>
<keyword evidence="7 8" id="KW-0320">Glycogen biosynthesis</keyword>
<evidence type="ECO:0000256" key="2">
    <source>
        <dbReference type="ARBA" id="ARBA00002764"/>
    </source>
</evidence>
<accession>A0A7Y0AWS6</accession>
<feature type="binding site" evidence="8">
    <location>
        <position position="15"/>
    </location>
    <ligand>
        <name>ADP-alpha-D-glucose</name>
        <dbReference type="ChEBI" id="CHEBI:57498"/>
    </ligand>
</feature>
<dbReference type="Proteomes" id="UP000541470">
    <property type="component" value="Unassembled WGS sequence"/>
</dbReference>
<evidence type="ECO:0000256" key="7">
    <source>
        <dbReference type="ARBA" id="ARBA00023056"/>
    </source>
</evidence>
<keyword evidence="12" id="KW-1185">Reference proteome</keyword>
<dbReference type="EMBL" id="JABBGK010000002">
    <property type="protein sequence ID" value="NML74917.1"/>
    <property type="molecule type" value="Genomic_DNA"/>
</dbReference>
<reference evidence="11 12" key="1">
    <citation type="submission" date="2020-04" db="EMBL/GenBank/DDBJ databases">
        <title>Rhizobium sp. S-51 isolated from soil.</title>
        <authorList>
            <person name="Dahal R.H."/>
        </authorList>
    </citation>
    <scope>NUCLEOTIDE SEQUENCE [LARGE SCALE GENOMIC DNA]</scope>
    <source>
        <strain evidence="11 12">S-51</strain>
    </source>
</reference>
<comment type="catalytic activity">
    <reaction evidence="1 8">
        <text>[(1-&gt;4)-alpha-D-glucosyl](n) + ADP-alpha-D-glucose = [(1-&gt;4)-alpha-D-glucosyl](n+1) + ADP + H(+)</text>
        <dbReference type="Rhea" id="RHEA:18189"/>
        <dbReference type="Rhea" id="RHEA-COMP:9584"/>
        <dbReference type="Rhea" id="RHEA-COMP:9587"/>
        <dbReference type="ChEBI" id="CHEBI:15378"/>
        <dbReference type="ChEBI" id="CHEBI:15444"/>
        <dbReference type="ChEBI" id="CHEBI:57498"/>
        <dbReference type="ChEBI" id="CHEBI:456216"/>
        <dbReference type="EC" id="2.4.1.21"/>
    </reaction>
</comment>
<dbReference type="GO" id="GO:0005978">
    <property type="term" value="P:glycogen biosynthetic process"/>
    <property type="evidence" value="ECO:0007669"/>
    <property type="project" value="UniProtKB-UniRule"/>
</dbReference>
<dbReference type="Pfam" id="PF08323">
    <property type="entry name" value="Glyco_transf_5"/>
    <property type="match status" value="1"/>
</dbReference>
<dbReference type="NCBIfam" id="NF001899">
    <property type="entry name" value="PRK00654.1-2"/>
    <property type="match status" value="1"/>
</dbReference>
<dbReference type="UniPathway" id="UPA00164"/>
<evidence type="ECO:0000256" key="5">
    <source>
        <dbReference type="ARBA" id="ARBA00022676"/>
    </source>
</evidence>
<dbReference type="EC" id="2.4.1.21" evidence="8"/>